<dbReference type="EMBL" id="DQWE01000098">
    <property type="protein sequence ID" value="HDI82579.1"/>
    <property type="molecule type" value="Genomic_DNA"/>
</dbReference>
<dbReference type="Gene3D" id="2.60.40.10">
    <property type="entry name" value="Immunoglobulins"/>
    <property type="match status" value="1"/>
</dbReference>
<organism evidence="1">
    <name type="scientific">candidate division WOR-3 bacterium</name>
    <dbReference type="NCBI Taxonomy" id="2052148"/>
    <lineage>
        <taxon>Bacteria</taxon>
        <taxon>Bacteria division WOR-3</taxon>
    </lineage>
</organism>
<dbReference type="InterPro" id="IPR013783">
    <property type="entry name" value="Ig-like_fold"/>
</dbReference>
<dbReference type="NCBIfam" id="TIGR04183">
    <property type="entry name" value="Por_Secre_tail"/>
    <property type="match status" value="1"/>
</dbReference>
<dbReference type="Gene3D" id="3.40.50.1460">
    <property type="match status" value="1"/>
</dbReference>
<dbReference type="SUPFAM" id="SSF50978">
    <property type="entry name" value="WD40 repeat-like"/>
    <property type="match status" value="1"/>
</dbReference>
<dbReference type="Pfam" id="PF08309">
    <property type="entry name" value="LVIVD"/>
    <property type="match status" value="3"/>
</dbReference>
<name>A0A7C0ZCP1_UNCW3</name>
<reference evidence="1" key="1">
    <citation type="journal article" date="2020" name="mSystems">
        <title>Genome- and Community-Level Interaction Insights into Carbon Utilization and Element Cycling Functions of Hydrothermarchaeota in Hydrothermal Sediment.</title>
        <authorList>
            <person name="Zhou Z."/>
            <person name="Liu Y."/>
            <person name="Xu W."/>
            <person name="Pan J."/>
            <person name="Luo Z.H."/>
            <person name="Li M."/>
        </authorList>
    </citation>
    <scope>NUCLEOTIDE SEQUENCE [LARGE SCALE GENOMIC DNA]</scope>
    <source>
        <strain evidence="1">HyVt-102</strain>
    </source>
</reference>
<sequence length="890" mass="99420">ELMWFYGKFSLYGNEKSSDHIFVLYGEGEDTPVDYDRYTGEFHKYDGWEWPWYITDFPATHEYLDTVVRYLSQGDPNYGYEPMDENDYLYTWTFDHGTASWTLHSFSVSDPSNPVPLDYAFANQISDGLDIDGNFAYNVSYGNYKGFLEITDITNPAQVVERGVLELSDRPRAVDVAGNYAYVVTFGFAANSFIVVDVSDPDHPVKKGSTITTNYLMDVEVIGNKAYTVTRNGALYEVDVSNPSSPYVSHGIPVHKPASDLSIEEENGTRIVYVVSPYAWDYGYLTVVYAEGDWTKEQYEISPTPEAVETDQDYIYITGEGFLKILKRGNLQEVSYLSLSGSRGIDVLKVGDYLYIAGYDGGIYIVDVSSPNSPQLVTHYNPTGYYFTEAVPVGNTVFASGAGPEGNKTYLCLKDYPIRDEDFASKFSTINAGKKVYWMQQCYSGGFIDDLEGSNTVIITASAPDELAWSADDIPWSNITPWQSDPDPEHNWWNYVVEGSENEIVDNEVYYHGEFDYHIMNVIRRVTPTGTGDIAPSGYQDYLISMSEAYDYVNANNSRKYAIIDSEGVYYPPEHPQYSDMGGIGDNLFIGWDDGYPPANPQNLTSSVTAYRPGVVTVNLDWDDNTESDLVAYNVYHRPPEGNWTLLARTKDSHYSYRVRAGTEHYYCVTAYDMLNQESDSSNVIYVLAVAGITEALGGGTTTASVIYREGVKEHRTGLTLDYGDSLVYSMDFRNAEYIVYYTPEKPGDVYMGDEKLERLPVNLSSGLSVYRVNTPSSILKIKGEGEVCMGMIGVLTADIPGVLVNAQGGSTEVNSIKDTTPEVEGIVVDKISLKGYRGSKHIQIYDIQGRKVMDVNTSGTQINIKGVLMPGVYFVKVNNGKPERITVIR</sequence>
<dbReference type="AlphaFoldDB" id="A0A7C0ZCP1"/>
<accession>A0A7C0ZCP1</accession>
<evidence type="ECO:0000313" key="1">
    <source>
        <dbReference type="EMBL" id="HDI82579.1"/>
    </source>
</evidence>
<dbReference type="InterPro" id="IPR013211">
    <property type="entry name" value="LVIVD"/>
</dbReference>
<proteinExistence type="predicted"/>
<dbReference type="InterPro" id="IPR036322">
    <property type="entry name" value="WD40_repeat_dom_sf"/>
</dbReference>
<protein>
    <submittedName>
        <fullName evidence="1">T9SS type A sorting domain-containing protein</fullName>
    </submittedName>
</protein>
<gene>
    <name evidence="1" type="ORF">ENF18_02160</name>
</gene>
<dbReference type="InterPro" id="IPR026444">
    <property type="entry name" value="Secre_tail"/>
</dbReference>
<dbReference type="Proteomes" id="UP000885847">
    <property type="component" value="Unassembled WGS sequence"/>
</dbReference>
<feature type="non-terminal residue" evidence="1">
    <location>
        <position position="1"/>
    </location>
</feature>
<comment type="caution">
    <text evidence="1">The sequence shown here is derived from an EMBL/GenBank/DDBJ whole genome shotgun (WGS) entry which is preliminary data.</text>
</comment>